<reference evidence="1 2" key="1">
    <citation type="submission" date="2016-08" db="EMBL/GenBank/DDBJ databases">
        <title>Whole genome sequence of Pseudomonas graminis strain UASWS1507, a potential biological control agent for agriculture.</title>
        <authorList>
            <person name="Crovadore J."/>
            <person name="Calmin G."/>
            <person name="Chablais R."/>
            <person name="Cochard B."/>
            <person name="Lefort F."/>
        </authorList>
    </citation>
    <scope>NUCLEOTIDE SEQUENCE [LARGE SCALE GENOMIC DNA]</scope>
    <source>
        <strain evidence="1 2">UASWS1507</strain>
    </source>
</reference>
<organism evidence="1 2">
    <name type="scientific">Pseudomonas graminis</name>
    <dbReference type="NCBI Taxonomy" id="158627"/>
    <lineage>
        <taxon>Bacteria</taxon>
        <taxon>Pseudomonadati</taxon>
        <taxon>Pseudomonadota</taxon>
        <taxon>Gammaproteobacteria</taxon>
        <taxon>Pseudomonadales</taxon>
        <taxon>Pseudomonadaceae</taxon>
        <taxon>Pseudomonas</taxon>
    </lineage>
</organism>
<comment type="caution">
    <text evidence="1">The sequence shown here is derived from an EMBL/GenBank/DDBJ whole genome shotgun (WGS) entry which is preliminary data.</text>
</comment>
<dbReference type="RefSeq" id="WP_065987073.1">
    <property type="nucleotide sequence ID" value="NZ_MDEN01000053.1"/>
</dbReference>
<dbReference type="Proteomes" id="UP000095143">
    <property type="component" value="Unassembled WGS sequence"/>
</dbReference>
<name>A0A1C2ECP4_9PSED</name>
<proteinExistence type="predicted"/>
<dbReference type="EMBL" id="MDEN01000053">
    <property type="protein sequence ID" value="OCX24832.1"/>
    <property type="molecule type" value="Genomic_DNA"/>
</dbReference>
<accession>A0A1C2ECP4</accession>
<evidence type="ECO:0000313" key="1">
    <source>
        <dbReference type="EMBL" id="OCX24832.1"/>
    </source>
</evidence>
<protein>
    <submittedName>
        <fullName evidence="1">Uncharacterized protein</fullName>
    </submittedName>
</protein>
<sequence length="208" mass="23152">MKDEVDTFPTGSEPLESKLNAAVICLKLLTAISQHPSLFKEDDTLASALRSQGAFASLVMSFKHDNIMYQKNKVSLNHLKKQCDTCLDRGFRELDLMRSRALDVITNFKTKGSKPRKRTKSGLSTLVSELETLLIIQRKANHVLLAGLNVAIRELGVLSRENSPEPRIRLAAAAIDELREIVKLSSFRSPPVVVESNVTAIREQAQIE</sequence>
<evidence type="ECO:0000313" key="2">
    <source>
        <dbReference type="Proteomes" id="UP000095143"/>
    </source>
</evidence>
<dbReference type="AlphaFoldDB" id="A0A1C2ECP4"/>
<gene>
    <name evidence="1" type="ORF">BBI10_04235</name>
</gene>